<name>K9AFC8_9STAP</name>
<sequence length="85" mass="9417">MLSNVLYGVLTVVFIVLMVVGMKKDWSLRTTLLLICLYCFGQFLIFWLVDGLSIGKALFESMGTMAFAIIAGVVVIIVALVKNRK</sequence>
<dbReference type="AlphaFoldDB" id="K9AFC8"/>
<feature type="transmembrane region" description="Helical" evidence="1">
    <location>
        <begin position="31"/>
        <end position="49"/>
    </location>
</feature>
<dbReference type="Proteomes" id="UP000009885">
    <property type="component" value="Unassembled WGS sequence"/>
</dbReference>
<dbReference type="EMBL" id="AMSQ01000021">
    <property type="protein sequence ID" value="EKU46034.1"/>
    <property type="molecule type" value="Genomic_DNA"/>
</dbReference>
<keyword evidence="1" id="KW-1133">Transmembrane helix</keyword>
<reference evidence="2 3" key="1">
    <citation type="journal article" date="2013" name="Genome Announc.">
        <title>Genome Sequence of Staphylococcus massiliensis Strain S46, Isolated from the Surface of Healthy Human Skin.</title>
        <authorList>
            <person name="Srivastav R."/>
            <person name="Singh A."/>
            <person name="Jangir P.K."/>
            <person name="Kumari C."/>
            <person name="Muduli S."/>
            <person name="Sharma R."/>
        </authorList>
    </citation>
    <scope>NUCLEOTIDE SEQUENCE [LARGE SCALE GENOMIC DNA]</scope>
    <source>
        <strain evidence="2 3">S46</strain>
    </source>
</reference>
<proteinExistence type="predicted"/>
<gene>
    <name evidence="2" type="ORF">C273_10247</name>
</gene>
<keyword evidence="3" id="KW-1185">Reference proteome</keyword>
<feature type="transmembrane region" description="Helical" evidence="1">
    <location>
        <begin position="61"/>
        <end position="81"/>
    </location>
</feature>
<keyword evidence="1" id="KW-0812">Transmembrane</keyword>
<protein>
    <submittedName>
        <fullName evidence="2">Uncharacterized protein</fullName>
    </submittedName>
</protein>
<evidence type="ECO:0000313" key="2">
    <source>
        <dbReference type="EMBL" id="EKU46034.1"/>
    </source>
</evidence>
<dbReference type="RefSeq" id="WP_009384682.1">
    <property type="nucleotide sequence ID" value="NZ_AMSQ01000021.1"/>
</dbReference>
<keyword evidence="1" id="KW-0472">Membrane</keyword>
<comment type="caution">
    <text evidence="2">The sequence shown here is derived from an EMBL/GenBank/DDBJ whole genome shotgun (WGS) entry which is preliminary data.</text>
</comment>
<dbReference type="PATRIC" id="fig|1229783.3.peg.2043"/>
<feature type="transmembrane region" description="Helical" evidence="1">
    <location>
        <begin position="6"/>
        <end position="22"/>
    </location>
</feature>
<evidence type="ECO:0000313" key="3">
    <source>
        <dbReference type="Proteomes" id="UP000009885"/>
    </source>
</evidence>
<evidence type="ECO:0000256" key="1">
    <source>
        <dbReference type="SAM" id="Phobius"/>
    </source>
</evidence>
<accession>K9AFC8</accession>
<organism evidence="2 3">
    <name type="scientific">Staphylococcus massiliensis S46</name>
    <dbReference type="NCBI Taxonomy" id="1229783"/>
    <lineage>
        <taxon>Bacteria</taxon>
        <taxon>Bacillati</taxon>
        <taxon>Bacillota</taxon>
        <taxon>Bacilli</taxon>
        <taxon>Bacillales</taxon>
        <taxon>Staphylococcaceae</taxon>
        <taxon>Staphylococcus</taxon>
    </lineage>
</organism>